<dbReference type="PANTHER" id="PTHR22906:SF21">
    <property type="entry name" value="SEMA DOMAIN-CONTAINING PROTEIN"/>
    <property type="match status" value="1"/>
</dbReference>
<keyword evidence="2" id="KW-0677">Repeat</keyword>
<evidence type="ECO:0000313" key="7">
    <source>
        <dbReference type="EMBL" id="OLQ10778.1"/>
    </source>
</evidence>
<keyword evidence="4" id="KW-0325">Glycoprotein</keyword>
<feature type="domain" description="Spondin-like TSP1" evidence="6">
    <location>
        <begin position="800"/>
        <end position="852"/>
    </location>
</feature>
<keyword evidence="3" id="KW-1015">Disulfide bond</keyword>
<dbReference type="InterPro" id="IPR000884">
    <property type="entry name" value="TSP1_rpt"/>
</dbReference>
<protein>
    <submittedName>
        <fullName evidence="7">Hemicentin-1</fullName>
    </submittedName>
</protein>
<dbReference type="InterPro" id="IPR036383">
    <property type="entry name" value="TSP1_rpt_sf"/>
</dbReference>
<feature type="region of interest" description="Disordered" evidence="5">
    <location>
        <begin position="1595"/>
        <end position="1682"/>
    </location>
</feature>
<dbReference type="Pfam" id="PF04378">
    <property type="entry name" value="RsmJ"/>
    <property type="match status" value="1"/>
</dbReference>
<evidence type="ECO:0000256" key="1">
    <source>
        <dbReference type="ARBA" id="ARBA00022729"/>
    </source>
</evidence>
<dbReference type="Gene3D" id="2.20.100.10">
    <property type="entry name" value="Thrombospondin type-1 (TSP1) repeat"/>
    <property type="match status" value="7"/>
</dbReference>
<dbReference type="Pfam" id="PF19028">
    <property type="entry name" value="TSP1_spondin"/>
    <property type="match status" value="3"/>
</dbReference>
<feature type="domain" description="Spondin-like TSP1" evidence="6">
    <location>
        <begin position="1139"/>
        <end position="1191"/>
    </location>
</feature>
<evidence type="ECO:0000259" key="6">
    <source>
        <dbReference type="Pfam" id="PF19028"/>
    </source>
</evidence>
<organism evidence="7 8">
    <name type="scientific">Symbiodinium microadriaticum</name>
    <name type="common">Dinoflagellate</name>
    <name type="synonym">Zooxanthella microadriatica</name>
    <dbReference type="NCBI Taxonomy" id="2951"/>
    <lineage>
        <taxon>Eukaryota</taxon>
        <taxon>Sar</taxon>
        <taxon>Alveolata</taxon>
        <taxon>Dinophyceae</taxon>
        <taxon>Suessiales</taxon>
        <taxon>Symbiodiniaceae</taxon>
        <taxon>Symbiodinium</taxon>
    </lineage>
</organism>
<dbReference type="PANTHER" id="PTHR22906">
    <property type="entry name" value="PROPERDIN"/>
    <property type="match status" value="1"/>
</dbReference>
<dbReference type="PROSITE" id="PS50092">
    <property type="entry name" value="TSP1"/>
    <property type="match status" value="7"/>
</dbReference>
<feature type="domain" description="Spondin-like TSP1" evidence="6">
    <location>
        <begin position="969"/>
        <end position="1021"/>
    </location>
</feature>
<dbReference type="EMBL" id="LSRX01000072">
    <property type="protein sequence ID" value="OLQ10778.1"/>
    <property type="molecule type" value="Genomic_DNA"/>
</dbReference>
<feature type="compositionally biased region" description="Polar residues" evidence="5">
    <location>
        <begin position="300"/>
        <end position="309"/>
    </location>
</feature>
<dbReference type="GO" id="GO:0008649">
    <property type="term" value="F:rRNA methyltransferase activity"/>
    <property type="evidence" value="ECO:0007669"/>
    <property type="project" value="InterPro"/>
</dbReference>
<dbReference type="Pfam" id="PF00090">
    <property type="entry name" value="TSP_1"/>
    <property type="match status" value="4"/>
</dbReference>
<dbReference type="InterPro" id="IPR007473">
    <property type="entry name" value="RlmJ"/>
</dbReference>
<dbReference type="OrthoDB" id="446173at2759"/>
<name>A0A1Q9ETQ3_SYMMI</name>
<dbReference type="GO" id="GO:0070475">
    <property type="term" value="P:rRNA base methylation"/>
    <property type="evidence" value="ECO:0007669"/>
    <property type="project" value="InterPro"/>
</dbReference>
<reference evidence="7 8" key="1">
    <citation type="submission" date="2016-02" db="EMBL/GenBank/DDBJ databases">
        <title>Genome analysis of coral dinoflagellate symbionts highlights evolutionary adaptations to a symbiotic lifestyle.</title>
        <authorList>
            <person name="Aranda M."/>
            <person name="Li Y."/>
            <person name="Liew Y.J."/>
            <person name="Baumgarten S."/>
            <person name="Simakov O."/>
            <person name="Wilson M."/>
            <person name="Piel J."/>
            <person name="Ashoor H."/>
            <person name="Bougouffa S."/>
            <person name="Bajic V.B."/>
            <person name="Ryu T."/>
            <person name="Ravasi T."/>
            <person name="Bayer T."/>
            <person name="Micklem G."/>
            <person name="Kim H."/>
            <person name="Bhak J."/>
            <person name="Lajeunesse T.C."/>
            <person name="Voolstra C.R."/>
        </authorList>
    </citation>
    <scope>NUCLEOTIDE SEQUENCE [LARGE SCALE GENOMIC DNA]</scope>
    <source>
        <strain evidence="7 8">CCMP2467</strain>
    </source>
</reference>
<sequence length="1696" mass="186116">MQLQSCLQHVVLMHSKDLRFRWYNWQDSSGALRMEMSRFQPTMILTGLALLSSPKVNHEMPKCCRKLKRPREALRQLRVPGFASSSSLVTSLAGDPLAGFVAWHLTPKNSLVLSREWGNVPSKKAPAATGLLLGRLAGMLPLQPAPAALPSRAPSRPGIEERPSRATPLAFPWRPLAGLSIGFASAGIAAKVCRRAQKGGGPSGPVLREKKRARKDAKERRLEQFRTPYVANRNEPPPLSARGSPKTGAWEKGAPEMESMRQGQFRSPWTNQVYDRWAPEDTKQLKTDRQGGLARARAFQTPTQRQIQTAVEEREADNTPEWRKFYPGLAPVHTLPKNQRMTGAQTNVFERHAFRAGNFGDIFKQTIVQTVVDLKVNKKDAASPVWYVEPCGGEGEYHVQRMRSEMDDRKPMKWPTAEDLYSVLEKEDLTYMPMEVKGWMDSVKFLNFNESMDWEVKGEGVMDAEERQGIQWLPSSTLVATRLLRKQDPVTIWEDNRAAFAAMFNFVRNWSSQLDPHIEQFGKQKGQRGVVFIDPDYTRGGEAERCLAIVVDLWKHWRSATVMVTYPIGPKYEKKARDFNRKLRQADKTLDLLTIEAYVENKDWHENSEEDKWRGYGVLISQAPGTTAERAQAALKVICDALATMPEAHPMHIRIDPLSGYDSRHHKVVLTKSSVIHRSLHVPCAMHGPVCMLKASRASSKAVGLRKLAFLALIHGSVAETLHTGRRSSASDAEVTVSSTGQTSVGGRNRMLRSEPAAGSLAEIERHLLEDPDLYQELRKQLEKDQASRDTNSSIEAVDCQWYDWSPWSFCTKSCGGGVSKRKRTVAVKETTGGHPCEGDEEDLGRCNDVDCPLDCQWGDWTSWSDCTASCDGGVRQREKPVILEAKAQGHACSLEDGVEVGECNTQRCSRDCEWSDWADWGACTVSCSGGQKARTRGVKIPAVEGGADCSGDASEEMSCNLRACPVDCVPSDWSSWEPCTTSCGNGTQVRRRYAEVQATGGGLDCDNNFLEEQSCYEGPCPVSCVWGDWGSWSSCGASCGSLDSYVSSIRERDVVESAGGLPCQGDATRRKRCGFDECPVDCRWNDWGEWGACTRSCGGGLSERLRNASVAAAFGGSDCEGATRDVMACSSKPCPVDCVLSDWTPWTECSHHCGNGSALRYRSEAHAAEYGGKACPETSHEVQACMGSDCTPTSALIKSGTVTQITGAMQVVTEDPVGFSSNPMYALVAREAIRQFAKIAVQRVHCSVQPARRSSRGAARAANIWFSLLVPNATNVTAVRSNLVATDTLSAGRLLRQMLRRAGMYIFTNVTKFLVSMPKPTPPPPKKAVRPPKNSTRVVCFMKMSVPQPLLFAERPEGLAAVQRTIGETAKVADDSVHVSLMPNMALRASEEVEEQDLKEGPKEDLDAARDLAQSLTGTTPASMSERLRANLAAAELSVWDASEVKRMMCKAAVTGWEQEGGAFDQRVTGCKAPSSESPEDPHAEIGTRQALAEIADVPEDRVRVSLMPSKATMYDEALLLELQGEPDYDVSGAQDDEVSAWYVIRVPVHPVDGAVKLSQKLNNLDLTLAELKLQDLLMDQGISEGVKISTLSAESGSAVSPLKPQAELEGEEDLPKATGTPPETTTTLLPEEDVEPPTVSNPGGGDEEGDDQMPTSQDTRMRLQQAASLLQKSSAPAHGSRVTAMLLNFLGLGR</sequence>
<dbReference type="InterPro" id="IPR052065">
    <property type="entry name" value="Compl_asym_regulator"/>
</dbReference>
<feature type="compositionally biased region" description="Polar residues" evidence="5">
    <location>
        <begin position="1667"/>
        <end position="1676"/>
    </location>
</feature>
<evidence type="ECO:0000256" key="3">
    <source>
        <dbReference type="ARBA" id="ARBA00023157"/>
    </source>
</evidence>
<evidence type="ECO:0000256" key="2">
    <source>
        <dbReference type="ARBA" id="ARBA00022737"/>
    </source>
</evidence>
<feature type="region of interest" description="Disordered" evidence="5">
    <location>
        <begin position="196"/>
        <end position="222"/>
    </location>
</feature>
<feature type="compositionally biased region" description="Low complexity" evidence="5">
    <location>
        <begin position="1622"/>
        <end position="1631"/>
    </location>
</feature>
<gene>
    <name evidence="7" type="primary">HMCN1</name>
    <name evidence="7" type="ORF">AK812_SmicGene5475</name>
</gene>
<feature type="region of interest" description="Disordered" evidence="5">
    <location>
        <begin position="230"/>
        <end position="249"/>
    </location>
</feature>
<keyword evidence="8" id="KW-1185">Reference proteome</keyword>
<accession>A0A1Q9ETQ3</accession>
<comment type="caution">
    <text evidence="7">The sequence shown here is derived from an EMBL/GenBank/DDBJ whole genome shotgun (WGS) entry which is preliminary data.</text>
</comment>
<feature type="region of interest" description="Disordered" evidence="5">
    <location>
        <begin position="294"/>
        <end position="318"/>
    </location>
</feature>
<dbReference type="InterPro" id="IPR029063">
    <property type="entry name" value="SAM-dependent_MTases_sf"/>
</dbReference>
<evidence type="ECO:0000256" key="5">
    <source>
        <dbReference type="SAM" id="MobiDB-lite"/>
    </source>
</evidence>
<keyword evidence="1" id="KW-0732">Signal</keyword>
<dbReference type="SUPFAM" id="SSF53335">
    <property type="entry name" value="S-adenosyl-L-methionine-dependent methyltransferases"/>
    <property type="match status" value="1"/>
</dbReference>
<evidence type="ECO:0000256" key="4">
    <source>
        <dbReference type="ARBA" id="ARBA00023180"/>
    </source>
</evidence>
<dbReference type="InterPro" id="IPR044004">
    <property type="entry name" value="TSP1_spondin_dom"/>
</dbReference>
<proteinExistence type="predicted"/>
<dbReference type="SUPFAM" id="SSF82895">
    <property type="entry name" value="TSP-1 type 1 repeat"/>
    <property type="match status" value="7"/>
</dbReference>
<dbReference type="SMART" id="SM00209">
    <property type="entry name" value="TSP1"/>
    <property type="match status" value="7"/>
</dbReference>
<evidence type="ECO:0000313" key="8">
    <source>
        <dbReference type="Proteomes" id="UP000186817"/>
    </source>
</evidence>
<dbReference type="Proteomes" id="UP000186817">
    <property type="component" value="Unassembled WGS sequence"/>
</dbReference>
<dbReference type="Gene3D" id="3.40.50.150">
    <property type="entry name" value="Vaccinia Virus protein VP39"/>
    <property type="match status" value="1"/>
</dbReference>